<dbReference type="InterPro" id="IPR023796">
    <property type="entry name" value="Serpin_dom"/>
</dbReference>
<dbReference type="InParanoid" id="A0A212ENF7"/>
<comment type="similarity">
    <text evidence="3">Belongs to the serpin family.</text>
</comment>
<evidence type="ECO:0000313" key="5">
    <source>
        <dbReference type="EMBL" id="OWR43013.1"/>
    </source>
</evidence>
<dbReference type="SMART" id="SM00093">
    <property type="entry name" value="SERPIN"/>
    <property type="match status" value="1"/>
</dbReference>
<dbReference type="Pfam" id="PF00079">
    <property type="entry name" value="Serpin"/>
    <property type="match status" value="2"/>
</dbReference>
<keyword evidence="1 5" id="KW-0646">Protease inhibitor</keyword>
<name>A0A212ENF7_DANPL</name>
<evidence type="ECO:0000259" key="4">
    <source>
        <dbReference type="SMART" id="SM00093"/>
    </source>
</evidence>
<dbReference type="Proteomes" id="UP000007151">
    <property type="component" value="Unassembled WGS sequence"/>
</dbReference>
<organism evidence="5 6">
    <name type="scientific">Danaus plexippus plexippus</name>
    <dbReference type="NCBI Taxonomy" id="278856"/>
    <lineage>
        <taxon>Eukaryota</taxon>
        <taxon>Metazoa</taxon>
        <taxon>Ecdysozoa</taxon>
        <taxon>Arthropoda</taxon>
        <taxon>Hexapoda</taxon>
        <taxon>Insecta</taxon>
        <taxon>Pterygota</taxon>
        <taxon>Neoptera</taxon>
        <taxon>Endopterygota</taxon>
        <taxon>Lepidoptera</taxon>
        <taxon>Glossata</taxon>
        <taxon>Ditrysia</taxon>
        <taxon>Papilionoidea</taxon>
        <taxon>Nymphalidae</taxon>
        <taxon>Danainae</taxon>
        <taxon>Danaini</taxon>
        <taxon>Danaina</taxon>
        <taxon>Danaus</taxon>
        <taxon>Danaus</taxon>
    </lineage>
</organism>
<dbReference type="Gene3D" id="2.30.39.10">
    <property type="entry name" value="Alpha-1-antitrypsin, domain 1"/>
    <property type="match status" value="2"/>
</dbReference>
<reference evidence="5 6" key="1">
    <citation type="journal article" date="2011" name="Cell">
        <title>The monarch butterfly genome yields insights into long-distance migration.</title>
        <authorList>
            <person name="Zhan S."/>
            <person name="Merlin C."/>
            <person name="Boore J.L."/>
            <person name="Reppert S.M."/>
        </authorList>
    </citation>
    <scope>NUCLEOTIDE SEQUENCE [LARGE SCALE GENOMIC DNA]</scope>
    <source>
        <strain evidence="5">F-2</strain>
    </source>
</reference>
<dbReference type="EMBL" id="AGBW02013665">
    <property type="protein sequence ID" value="OWR43013.1"/>
    <property type="molecule type" value="Genomic_DNA"/>
</dbReference>
<accession>A0A212ENF7</accession>
<comment type="caution">
    <text evidence="5">The sequence shown here is derived from an EMBL/GenBank/DDBJ whole genome shotgun (WGS) entry which is preliminary data.</text>
</comment>
<dbReference type="PANTHER" id="PTHR11461">
    <property type="entry name" value="SERINE PROTEASE INHIBITOR, SERPIN"/>
    <property type="match status" value="1"/>
</dbReference>
<dbReference type="InterPro" id="IPR036186">
    <property type="entry name" value="Serpin_sf"/>
</dbReference>
<dbReference type="GO" id="GO:0004867">
    <property type="term" value="F:serine-type endopeptidase inhibitor activity"/>
    <property type="evidence" value="ECO:0007669"/>
    <property type="project" value="UniProtKB-KW"/>
</dbReference>
<feature type="domain" description="Serpin" evidence="4">
    <location>
        <begin position="206"/>
        <end position="565"/>
    </location>
</feature>
<evidence type="ECO:0000256" key="1">
    <source>
        <dbReference type="ARBA" id="ARBA00022690"/>
    </source>
</evidence>
<dbReference type="eggNOG" id="KOG2392">
    <property type="taxonomic scope" value="Eukaryota"/>
</dbReference>
<dbReference type="GO" id="GO:0005615">
    <property type="term" value="C:extracellular space"/>
    <property type="evidence" value="ECO:0007669"/>
    <property type="project" value="InterPro"/>
</dbReference>
<dbReference type="KEGG" id="dpl:KGM_213371"/>
<evidence type="ECO:0000256" key="3">
    <source>
        <dbReference type="RuleBase" id="RU000411"/>
    </source>
</evidence>
<dbReference type="AlphaFoldDB" id="A0A212ENF7"/>
<gene>
    <name evidence="5" type="ORF">KGM_213371</name>
</gene>
<evidence type="ECO:0000256" key="2">
    <source>
        <dbReference type="ARBA" id="ARBA00022900"/>
    </source>
</evidence>
<dbReference type="InterPro" id="IPR000215">
    <property type="entry name" value="Serpin_fam"/>
</dbReference>
<keyword evidence="6" id="KW-1185">Reference proteome</keyword>
<dbReference type="PANTHER" id="PTHR11461:SF367">
    <property type="entry name" value="GH21475P-RELATED"/>
    <property type="match status" value="1"/>
</dbReference>
<keyword evidence="2 5" id="KW-0722">Serine protease inhibitor</keyword>
<protein>
    <submittedName>
        <fullName evidence="5">Serine protease inhibitor 5</fullName>
    </submittedName>
</protein>
<sequence>MIVSGVVEFSGAWSLPFHEINTVLEDGHKGNGKVYMMHQWANVRYADIEQLGASVLELPYGEDKEYSMIIMRPEGDLSVTNVLENFAKIDFLEVIHRLYSEGLQEIEVKLPKFSLTSSLLLNGPLNAMEMSSIFSRVRANIFKYSKSNMYISAVEHRTKVMVAEAGTVATASIPGNLTKDTETYGLGTVEETVAVQFSEKVRNLSLELFYYSEKENNSSVAMAPFTIFQLISLVAFRSGGDTWKQLQSIFGIPKENGKQFNSLFMFVNDLLVQQKPGRILKNIQVIFFDTDIGPYIRKIFVRNVLNAGVSMVKLNFDDNILAAESANNFIRLSVTSSPTNVVFDKTDFEETSMIVSGVVEFSGAWSLPFHEINTVLEDGHKGNGKVYMMHQWANVRYADIEQLGASVLELPYGEDKEYSMIIMRPEGDLSVTDVLENFAKIDFLEVIHRLYSEGLQEIEVKLPRFSITSALMLDGPLKSMGAKNGFLMNLADFSGISSEDIYISALEQRTTVMVGAGRTVIMAHTPGNFAHKTRYSSNEMGQPFLFFIVHRKYMSIVFCGRYGRKDFD</sequence>
<dbReference type="InterPro" id="IPR042178">
    <property type="entry name" value="Serpin_sf_1"/>
</dbReference>
<dbReference type="Gene3D" id="3.30.497.10">
    <property type="entry name" value="Antithrombin, subunit I, domain 2"/>
    <property type="match status" value="2"/>
</dbReference>
<dbReference type="SUPFAM" id="SSF56574">
    <property type="entry name" value="Serpins"/>
    <property type="match status" value="2"/>
</dbReference>
<evidence type="ECO:0000313" key="6">
    <source>
        <dbReference type="Proteomes" id="UP000007151"/>
    </source>
</evidence>
<proteinExistence type="inferred from homology"/>
<dbReference type="InterPro" id="IPR042185">
    <property type="entry name" value="Serpin_sf_2"/>
</dbReference>